<proteinExistence type="predicted"/>
<feature type="region of interest" description="Disordered" evidence="2">
    <location>
        <begin position="183"/>
        <end position="223"/>
    </location>
</feature>
<dbReference type="OrthoDB" id="7295497at2759"/>
<feature type="domain" description="C2H2-type" evidence="3">
    <location>
        <begin position="660"/>
        <end position="696"/>
    </location>
</feature>
<feature type="region of interest" description="Disordered" evidence="2">
    <location>
        <begin position="440"/>
        <end position="508"/>
    </location>
</feature>
<evidence type="ECO:0000313" key="5">
    <source>
        <dbReference type="Proteomes" id="UP000247810"/>
    </source>
</evidence>
<keyword evidence="1" id="KW-0862">Zinc</keyword>
<dbReference type="PANTHER" id="PTHR46179">
    <property type="entry name" value="ZINC FINGER PROTEIN"/>
    <property type="match status" value="1"/>
</dbReference>
<dbReference type="InterPro" id="IPR051061">
    <property type="entry name" value="Zinc_finger_trans_reg"/>
</dbReference>
<feature type="compositionally biased region" description="Polar residues" evidence="2">
    <location>
        <begin position="200"/>
        <end position="210"/>
    </location>
</feature>
<evidence type="ECO:0000259" key="3">
    <source>
        <dbReference type="PROSITE" id="PS50157"/>
    </source>
</evidence>
<dbReference type="InterPro" id="IPR013087">
    <property type="entry name" value="Znf_C2H2_type"/>
</dbReference>
<evidence type="ECO:0000313" key="4">
    <source>
        <dbReference type="EMBL" id="PYH99710.1"/>
    </source>
</evidence>
<dbReference type="Gene3D" id="3.30.160.60">
    <property type="entry name" value="Classic Zinc Finger"/>
    <property type="match status" value="1"/>
</dbReference>
<feature type="compositionally biased region" description="Low complexity" evidence="2">
    <location>
        <begin position="529"/>
        <end position="554"/>
    </location>
</feature>
<feature type="region of interest" description="Disordered" evidence="2">
    <location>
        <begin position="249"/>
        <end position="294"/>
    </location>
</feature>
<feature type="compositionally biased region" description="Polar residues" evidence="2">
    <location>
        <begin position="440"/>
        <end position="462"/>
    </location>
</feature>
<organism evidence="4 5">
    <name type="scientific">Aspergillus ellipticus CBS 707.79</name>
    <dbReference type="NCBI Taxonomy" id="1448320"/>
    <lineage>
        <taxon>Eukaryota</taxon>
        <taxon>Fungi</taxon>
        <taxon>Dikarya</taxon>
        <taxon>Ascomycota</taxon>
        <taxon>Pezizomycotina</taxon>
        <taxon>Eurotiomycetes</taxon>
        <taxon>Eurotiomycetidae</taxon>
        <taxon>Eurotiales</taxon>
        <taxon>Aspergillaceae</taxon>
        <taxon>Aspergillus</taxon>
        <taxon>Aspergillus subgen. Circumdati</taxon>
    </lineage>
</organism>
<keyword evidence="1" id="KW-0479">Metal-binding</keyword>
<feature type="compositionally biased region" description="Low complexity" evidence="2">
    <location>
        <begin position="190"/>
        <end position="199"/>
    </location>
</feature>
<dbReference type="Proteomes" id="UP000247810">
    <property type="component" value="Unassembled WGS sequence"/>
</dbReference>
<feature type="compositionally biased region" description="Low complexity" evidence="2">
    <location>
        <begin position="271"/>
        <end position="289"/>
    </location>
</feature>
<dbReference type="InterPro" id="IPR036236">
    <property type="entry name" value="Znf_C2H2_sf"/>
</dbReference>
<dbReference type="EMBL" id="KZ825800">
    <property type="protein sequence ID" value="PYH99710.1"/>
    <property type="molecule type" value="Genomic_DNA"/>
</dbReference>
<name>A0A319DQ43_9EURO</name>
<reference evidence="4 5" key="1">
    <citation type="submission" date="2018-02" db="EMBL/GenBank/DDBJ databases">
        <title>The genomes of Aspergillus section Nigri reveals drivers in fungal speciation.</title>
        <authorList>
            <consortium name="DOE Joint Genome Institute"/>
            <person name="Vesth T.C."/>
            <person name="Nybo J."/>
            <person name="Theobald S."/>
            <person name="Brandl J."/>
            <person name="Frisvad J.C."/>
            <person name="Nielsen K.F."/>
            <person name="Lyhne E.K."/>
            <person name="Kogle M.E."/>
            <person name="Kuo A."/>
            <person name="Riley R."/>
            <person name="Clum A."/>
            <person name="Nolan M."/>
            <person name="Lipzen A."/>
            <person name="Salamov A."/>
            <person name="Henrissat B."/>
            <person name="Wiebenga A."/>
            <person name="De vries R.P."/>
            <person name="Grigoriev I.V."/>
            <person name="Mortensen U.H."/>
            <person name="Andersen M.R."/>
            <person name="Baker S.E."/>
        </authorList>
    </citation>
    <scope>NUCLEOTIDE SEQUENCE [LARGE SCALE GENOMIC DNA]</scope>
    <source>
        <strain evidence="4 5">CBS 707.79</strain>
    </source>
</reference>
<feature type="domain" description="C2H2-type" evidence="3">
    <location>
        <begin position="611"/>
        <end position="641"/>
    </location>
</feature>
<dbReference type="PROSITE" id="PS50157">
    <property type="entry name" value="ZINC_FINGER_C2H2_2"/>
    <property type="match status" value="2"/>
</dbReference>
<feature type="compositionally biased region" description="Low complexity" evidence="2">
    <location>
        <begin position="252"/>
        <end position="263"/>
    </location>
</feature>
<feature type="compositionally biased region" description="Polar residues" evidence="2">
    <location>
        <begin position="111"/>
        <end position="121"/>
    </location>
</feature>
<feature type="region of interest" description="Disordered" evidence="2">
    <location>
        <begin position="634"/>
        <end position="674"/>
    </location>
</feature>
<dbReference type="GO" id="GO:0008270">
    <property type="term" value="F:zinc ion binding"/>
    <property type="evidence" value="ECO:0007669"/>
    <property type="project" value="UniProtKB-KW"/>
</dbReference>
<feature type="region of interest" description="Disordered" evidence="2">
    <location>
        <begin position="520"/>
        <end position="588"/>
    </location>
</feature>
<sequence>MFMHPSIRKGLITEPTSSAFLNYQDPVCIQDDQFLPDYSHESALHFFDQQQPRLQTPFQYQPDLQIVSPPSSAPSSPTSSPASIISHRPATTGVDHSSTVYDGSSFEAPSMTPSSSYNPSINIHHAASPPSQNYLPQYSQPYYFNSNPMLAQHSVANNHGWEGNLQLLGPRLQNNIPRMPQFSQEPQLKASASPSSSRSVPTGNSYQRANGLSKPLPTPLHTPVQHSLSTAQYQDSSQSDADFAMRRAVMEQQKQQLQQQQQPHHQHRSSDNSLAPSVSSVSHNSPVTPQTGFEDLDDASKAIVNGENRFPGVDKWMDDYLHLDAFSDYNNNNNHNANMAIGIPKLNRTISDIYQDELYNPALMPTPQVHKQASQQNMLAPSYRNVIADRLQAANQGHLTARSQSPMMGMQRDRSPFRQNSPMAAEYHSAGLQQPQMATSVPNSQNGMNLGQASHGESTTMSPKDALLDFNEGDDTGLPLFPPSSQPDFNLGDALGGLRRESSSSYQAPQNFTTMESFPSQYATQGPSQQYAFAQQQQAHRQPQHQQQNNLLHQTPEFPASLPRFDSTGSDILPTTEMTSPQAQPKIPLQPQPIKEEITRPENTTAEGGTYTCTYHGCTLRFESPAKLQKHKREAHRQTTPGGHLVGRETTARNSQAGPHKCERVNPSTGKPCNSIFSRPYDLTRHEDTIHNNRKQKVRCHLCTEEKTFSRNDALTRHMRVVHPEVDWPGKQRRRGRE</sequence>
<dbReference type="STRING" id="1448320.A0A319DQ43"/>
<dbReference type="SUPFAM" id="SSF57667">
    <property type="entry name" value="beta-beta-alpha zinc fingers"/>
    <property type="match status" value="1"/>
</dbReference>
<dbReference type="AlphaFoldDB" id="A0A319DQ43"/>
<accession>A0A319DQ43</accession>
<dbReference type="VEuPathDB" id="FungiDB:BO71DRAFT_173096"/>
<dbReference type="GO" id="GO:0005634">
    <property type="term" value="C:nucleus"/>
    <property type="evidence" value="ECO:0007669"/>
    <property type="project" value="TreeGrafter"/>
</dbReference>
<dbReference type="Pfam" id="PF00096">
    <property type="entry name" value="zf-C2H2"/>
    <property type="match status" value="1"/>
</dbReference>
<gene>
    <name evidence="4" type="ORF">BO71DRAFT_173096</name>
</gene>
<evidence type="ECO:0000256" key="2">
    <source>
        <dbReference type="SAM" id="MobiDB-lite"/>
    </source>
</evidence>
<keyword evidence="1" id="KW-0863">Zinc-finger</keyword>
<protein>
    <recommendedName>
        <fullName evidence="3">C2H2-type domain-containing protein</fullName>
    </recommendedName>
</protein>
<dbReference type="PROSITE" id="PS00028">
    <property type="entry name" value="ZINC_FINGER_C2H2_1"/>
    <property type="match status" value="1"/>
</dbReference>
<keyword evidence="5" id="KW-1185">Reference proteome</keyword>
<dbReference type="PANTHER" id="PTHR46179:SF19">
    <property type="entry name" value="C2H2 FINGER DOMAIN TRANSCRIPTION FACTOR (EUROFUNG)-RELATED"/>
    <property type="match status" value="1"/>
</dbReference>
<dbReference type="GO" id="GO:0006357">
    <property type="term" value="P:regulation of transcription by RNA polymerase II"/>
    <property type="evidence" value="ECO:0007669"/>
    <property type="project" value="TreeGrafter"/>
</dbReference>
<feature type="compositionally biased region" description="Low complexity" evidence="2">
    <location>
        <begin position="68"/>
        <end position="86"/>
    </location>
</feature>
<dbReference type="SMART" id="SM00355">
    <property type="entry name" value="ZnF_C2H2"/>
    <property type="match status" value="3"/>
</dbReference>
<feature type="region of interest" description="Disordered" evidence="2">
    <location>
        <begin position="64"/>
        <end position="124"/>
    </location>
</feature>
<evidence type="ECO:0000256" key="1">
    <source>
        <dbReference type="PROSITE-ProRule" id="PRU00042"/>
    </source>
</evidence>